<evidence type="ECO:0000256" key="2">
    <source>
        <dbReference type="SAM" id="SignalP"/>
    </source>
</evidence>
<sequence>MKTHYRNIHRARLGALMLGLSALGVSGAAEANCTDPDSSYTGSICLTAASYCPTGMAEANGAHMLISEYTQLYALLGTTYGGDRRTFFLLPDLRGRAPVGAGTGRGLNPVQMGIAYGQETVSQTLDQLPRHNHTAIFTPNRSQTASVEAGDLETTSANTGTQTTPVDTDGDTDITPTRHRHHGAPSGGTVTVGDTGNNSPMPVVGPRLGMRYCIVTNGQFPPRD</sequence>
<dbReference type="Pfam" id="PF07484">
    <property type="entry name" value="Collar"/>
    <property type="match status" value="1"/>
</dbReference>
<dbReference type="AlphaFoldDB" id="A0A1G6Y0D3"/>
<proteinExistence type="predicted"/>
<name>A0A1G6Y0D3_9PROT</name>
<dbReference type="EMBL" id="FNAK01000003">
    <property type="protein sequence ID" value="SDD83177.1"/>
    <property type="molecule type" value="Genomic_DNA"/>
</dbReference>
<feature type="chain" id="PRO_5010357045" evidence="2">
    <location>
        <begin position="32"/>
        <end position="224"/>
    </location>
</feature>
<accession>A0A1G6Y0D3</accession>
<feature type="compositionally biased region" description="Polar residues" evidence="1">
    <location>
        <begin position="153"/>
        <end position="166"/>
    </location>
</feature>
<dbReference type="STRING" id="637679.GCA_001550055_01095"/>
<evidence type="ECO:0000256" key="1">
    <source>
        <dbReference type="SAM" id="MobiDB-lite"/>
    </source>
</evidence>
<keyword evidence="2" id="KW-0732">Signal</keyword>
<keyword evidence="5" id="KW-1185">Reference proteome</keyword>
<feature type="domain" description="Phage tail collar" evidence="3">
    <location>
        <begin position="42"/>
        <end position="98"/>
    </location>
</feature>
<evidence type="ECO:0000313" key="5">
    <source>
        <dbReference type="Proteomes" id="UP000183685"/>
    </source>
</evidence>
<dbReference type="InterPro" id="IPR011083">
    <property type="entry name" value="Phage_tail_collar_dom"/>
</dbReference>
<dbReference type="Gene3D" id="3.90.1340.10">
    <property type="entry name" value="Phage tail collar domain"/>
    <property type="match status" value="1"/>
</dbReference>
<feature type="region of interest" description="Disordered" evidence="1">
    <location>
        <begin position="141"/>
        <end position="198"/>
    </location>
</feature>
<feature type="signal peptide" evidence="2">
    <location>
        <begin position="1"/>
        <end position="31"/>
    </location>
</feature>
<organism evidence="4 5">
    <name type="scientific">Kordiimonas lacus</name>
    <dbReference type="NCBI Taxonomy" id="637679"/>
    <lineage>
        <taxon>Bacteria</taxon>
        <taxon>Pseudomonadati</taxon>
        <taxon>Pseudomonadota</taxon>
        <taxon>Alphaproteobacteria</taxon>
        <taxon>Kordiimonadales</taxon>
        <taxon>Kordiimonadaceae</taxon>
        <taxon>Kordiimonas</taxon>
    </lineage>
</organism>
<dbReference type="InterPro" id="IPR037053">
    <property type="entry name" value="Phage_tail_collar_dom_sf"/>
</dbReference>
<dbReference type="RefSeq" id="WP_068301967.1">
    <property type="nucleotide sequence ID" value="NZ_FNAK01000003.1"/>
</dbReference>
<dbReference type="Proteomes" id="UP000183685">
    <property type="component" value="Unassembled WGS sequence"/>
</dbReference>
<evidence type="ECO:0000313" key="4">
    <source>
        <dbReference type="EMBL" id="SDD83177.1"/>
    </source>
</evidence>
<protein>
    <submittedName>
        <fullName evidence="4">Microcystin-dependent protein</fullName>
    </submittedName>
</protein>
<evidence type="ECO:0000259" key="3">
    <source>
        <dbReference type="Pfam" id="PF07484"/>
    </source>
</evidence>
<dbReference type="OrthoDB" id="9810174at2"/>
<dbReference type="SUPFAM" id="SSF88874">
    <property type="entry name" value="Receptor-binding domain of short tail fibre protein gp12"/>
    <property type="match status" value="1"/>
</dbReference>
<reference evidence="4 5" key="1">
    <citation type="submission" date="2016-10" db="EMBL/GenBank/DDBJ databases">
        <authorList>
            <person name="de Groot N.N."/>
        </authorList>
    </citation>
    <scope>NUCLEOTIDE SEQUENCE [LARGE SCALE GENOMIC DNA]</scope>
    <source>
        <strain evidence="4 5">CGMCC 1.9109</strain>
    </source>
</reference>
<gene>
    <name evidence="4" type="ORF">SAMN04488071_1414</name>
</gene>
<feature type="compositionally biased region" description="Low complexity" evidence="1">
    <location>
        <begin position="187"/>
        <end position="196"/>
    </location>
</feature>